<dbReference type="EMBL" id="WBZB01000042">
    <property type="protein sequence ID" value="KAB3527440.1"/>
    <property type="molecule type" value="Genomic_DNA"/>
</dbReference>
<sequence length="164" mass="19004">MGTFTAQILIGHDHRYGGGIIPSHAVFLSENSRPAWILKNLDLFEEGNESEFIRWIPTIDNMLDDAMLLIGVHVIKDEAVIKAAREFCKVDNLNYLELYEAFTSEDLQTLYELVRTTRIEYSIALTVFNESHIINQYKTLDQYECRANVFTVTHSNYKKGNKYF</sequence>
<proteinExistence type="predicted"/>
<dbReference type="OrthoDB" id="1952868at2"/>
<evidence type="ECO:0000313" key="1">
    <source>
        <dbReference type="EMBL" id="KAB3527440.1"/>
    </source>
</evidence>
<evidence type="ECO:0000313" key="2">
    <source>
        <dbReference type="Proteomes" id="UP000465601"/>
    </source>
</evidence>
<dbReference type="Proteomes" id="UP000465601">
    <property type="component" value="Unassembled WGS sequence"/>
</dbReference>
<keyword evidence="2" id="KW-1185">Reference proteome</keyword>
<name>A0A833HN45_9FIRM</name>
<accession>A0A833HN45</accession>
<gene>
    <name evidence="1" type="ORF">F8153_12090</name>
</gene>
<dbReference type="RefSeq" id="WP_151866613.1">
    <property type="nucleotide sequence ID" value="NZ_WBZB01000042.1"/>
</dbReference>
<protein>
    <submittedName>
        <fullName evidence="1">Uncharacterized protein</fullName>
    </submittedName>
</protein>
<dbReference type="AlphaFoldDB" id="A0A833HN45"/>
<comment type="caution">
    <text evidence="1">The sequence shown here is derived from an EMBL/GenBank/DDBJ whole genome shotgun (WGS) entry which is preliminary data.</text>
</comment>
<reference evidence="1 2" key="1">
    <citation type="submission" date="2019-10" db="EMBL/GenBank/DDBJ databases">
        <title>Alkaliphilus serpentinus sp. nov. and Alkaliphilus pronyensis sp. nov., two novel anaerobic alkaliphilic species isolated from the serpentinized-hosted hydrothermal field of the Prony Bay (New Caledonia).</title>
        <authorList>
            <person name="Postec A."/>
        </authorList>
    </citation>
    <scope>NUCLEOTIDE SEQUENCE [LARGE SCALE GENOMIC DNA]</scope>
    <source>
        <strain evidence="1 2">LacT</strain>
    </source>
</reference>
<organism evidence="1 2">
    <name type="scientific">Alkaliphilus serpentinus</name>
    <dbReference type="NCBI Taxonomy" id="1482731"/>
    <lineage>
        <taxon>Bacteria</taxon>
        <taxon>Bacillati</taxon>
        <taxon>Bacillota</taxon>
        <taxon>Clostridia</taxon>
        <taxon>Peptostreptococcales</taxon>
        <taxon>Natronincolaceae</taxon>
        <taxon>Alkaliphilus</taxon>
    </lineage>
</organism>